<feature type="binding site" evidence="8">
    <location>
        <position position="116"/>
    </location>
    <ligand>
        <name>Mg(2+)</name>
        <dbReference type="ChEBI" id="CHEBI:18420"/>
        <label>2</label>
    </ligand>
</feature>
<dbReference type="SUPFAM" id="SSF56042">
    <property type="entry name" value="PurM C-terminal domain-like"/>
    <property type="match status" value="2"/>
</dbReference>
<dbReference type="Pfam" id="PF18072">
    <property type="entry name" value="FGAR-AT_linker"/>
    <property type="match status" value="1"/>
</dbReference>
<evidence type="ECO:0000313" key="13">
    <source>
        <dbReference type="Proteomes" id="UP000606991"/>
    </source>
</evidence>
<proteinExistence type="inferred from homology"/>
<accession>A0A934JYW5</accession>
<feature type="binding site" evidence="8">
    <location>
        <position position="532"/>
    </location>
    <ligand>
        <name>ATP</name>
        <dbReference type="ChEBI" id="CHEBI:30616"/>
    </ligand>
</feature>
<keyword evidence="3 8" id="KW-0479">Metal-binding</keyword>
<dbReference type="Pfam" id="PF00586">
    <property type="entry name" value="AIRS"/>
    <property type="match status" value="2"/>
</dbReference>
<evidence type="ECO:0000259" key="11">
    <source>
        <dbReference type="Pfam" id="PF18072"/>
    </source>
</evidence>
<dbReference type="InterPro" id="IPR016188">
    <property type="entry name" value="PurM-like_N"/>
</dbReference>
<evidence type="ECO:0000256" key="4">
    <source>
        <dbReference type="ARBA" id="ARBA00022741"/>
    </source>
</evidence>
<dbReference type="CDD" id="cd02204">
    <property type="entry name" value="PurL_repeat2"/>
    <property type="match status" value="1"/>
</dbReference>
<evidence type="ECO:0000256" key="8">
    <source>
        <dbReference type="HAMAP-Rule" id="MF_00420"/>
    </source>
</evidence>
<keyword evidence="4 8" id="KW-0547">Nucleotide-binding</keyword>
<feature type="domain" description="PurM-like N-terminal" evidence="9">
    <location>
        <begin position="73"/>
        <end position="188"/>
    </location>
</feature>
<dbReference type="GO" id="GO:0005524">
    <property type="term" value="F:ATP binding"/>
    <property type="evidence" value="ECO:0007669"/>
    <property type="project" value="UniProtKB-UniRule"/>
</dbReference>
<evidence type="ECO:0000259" key="9">
    <source>
        <dbReference type="Pfam" id="PF00586"/>
    </source>
</evidence>
<feature type="domain" description="Phosphoribosylformylglycinamidine synthase linker" evidence="11">
    <location>
        <begin position="14"/>
        <end position="52"/>
    </location>
</feature>
<comment type="caution">
    <text evidence="8">Lacks conserved residue(s) required for the propagation of feature annotation.</text>
</comment>
<dbReference type="InterPro" id="IPR036921">
    <property type="entry name" value="PurM-like_N_sf"/>
</dbReference>
<reference evidence="12 13" key="1">
    <citation type="submission" date="2020-10" db="EMBL/GenBank/DDBJ databases">
        <title>Ca. Dormibacterota MAGs.</title>
        <authorList>
            <person name="Montgomery K."/>
        </authorList>
    </citation>
    <scope>NUCLEOTIDE SEQUENCE [LARGE SCALE GENOMIC DNA]</scope>
    <source>
        <strain evidence="12">SC8812_S17_18</strain>
    </source>
</reference>
<feature type="binding site" evidence="8">
    <location>
        <position position="239"/>
    </location>
    <ligand>
        <name>substrate</name>
    </ligand>
</feature>
<feature type="binding site" evidence="8">
    <location>
        <position position="90"/>
    </location>
    <ligand>
        <name>ATP</name>
        <dbReference type="ChEBI" id="CHEBI:30616"/>
    </ligand>
</feature>
<dbReference type="CDD" id="cd02203">
    <property type="entry name" value="PurL_repeat1"/>
    <property type="match status" value="1"/>
</dbReference>
<feature type="active site" evidence="8">
    <location>
        <position position="48"/>
    </location>
</feature>
<feature type="domain" description="PurM-like C-terminal" evidence="10">
    <location>
        <begin position="571"/>
        <end position="713"/>
    </location>
</feature>
<dbReference type="GO" id="GO:0004642">
    <property type="term" value="F:phosphoribosylformylglycinamidine synthase activity"/>
    <property type="evidence" value="ECO:0007669"/>
    <property type="project" value="UniProtKB-UniRule"/>
</dbReference>
<comment type="pathway">
    <text evidence="8">Purine metabolism; IMP biosynthesis via de novo pathway; 5-amino-1-(5-phospho-D-ribosyl)imidazole from N(2)-formyl-N(1)-(5-phospho-D-ribosyl)glycinamide: step 1/2.</text>
</comment>
<dbReference type="PANTHER" id="PTHR43555">
    <property type="entry name" value="PHOSPHORIBOSYLFORMYLGLYCINAMIDINE SYNTHASE SUBUNIT PURL"/>
    <property type="match status" value="1"/>
</dbReference>
<evidence type="ECO:0000256" key="7">
    <source>
        <dbReference type="ARBA" id="ARBA00022842"/>
    </source>
</evidence>
<dbReference type="Gene3D" id="3.90.650.10">
    <property type="entry name" value="PurM-like C-terminal domain"/>
    <property type="match status" value="2"/>
</dbReference>
<feature type="binding site" evidence="8">
    <location>
        <position position="533"/>
    </location>
    <ligand>
        <name>Mg(2+)</name>
        <dbReference type="ChEBI" id="CHEBI:18420"/>
        <label>1</label>
    </ligand>
</feature>
<dbReference type="NCBIfam" id="TIGR01736">
    <property type="entry name" value="FGAM_synth_II"/>
    <property type="match status" value="1"/>
</dbReference>
<dbReference type="RefSeq" id="WP_337309524.1">
    <property type="nucleotide sequence ID" value="NZ_JAEKNS010000038.1"/>
</dbReference>
<keyword evidence="1 8" id="KW-0963">Cytoplasm</keyword>
<dbReference type="PANTHER" id="PTHR43555:SF1">
    <property type="entry name" value="PHOSPHORIBOSYLFORMYLGLYCINAMIDINE SYNTHASE SUBUNIT PURL"/>
    <property type="match status" value="1"/>
</dbReference>
<dbReference type="AlphaFoldDB" id="A0A934JYW5"/>
<dbReference type="EMBL" id="JAEKNS010000038">
    <property type="protein sequence ID" value="MBJ7593848.1"/>
    <property type="molecule type" value="Genomic_DNA"/>
</dbReference>
<comment type="caution">
    <text evidence="12">The sequence shown here is derived from an EMBL/GenBank/DDBJ whole genome shotgun (WGS) entry which is preliminary data.</text>
</comment>
<dbReference type="HAMAP" id="MF_00420">
    <property type="entry name" value="PurL_2"/>
    <property type="match status" value="1"/>
</dbReference>
<feature type="domain" description="PurM-like N-terminal" evidence="9">
    <location>
        <begin position="438"/>
        <end position="555"/>
    </location>
</feature>
<keyword evidence="7 8" id="KW-0460">Magnesium</keyword>
<dbReference type="InterPro" id="IPR010074">
    <property type="entry name" value="PRibForGlyAmidine_synth_PurL"/>
</dbReference>
<keyword evidence="6 8" id="KW-0067">ATP-binding</keyword>
<feature type="binding site" evidence="8">
    <location>
        <begin position="93"/>
        <end position="96"/>
    </location>
    <ligand>
        <name>substrate</name>
    </ligand>
</feature>
<dbReference type="Proteomes" id="UP000606991">
    <property type="component" value="Unassembled WGS sequence"/>
</dbReference>
<feature type="binding site" evidence="8">
    <location>
        <position position="51"/>
    </location>
    <ligand>
        <name>ATP</name>
        <dbReference type="ChEBI" id="CHEBI:30616"/>
    </ligand>
</feature>
<evidence type="ECO:0000256" key="2">
    <source>
        <dbReference type="ARBA" id="ARBA00022598"/>
    </source>
</evidence>
<evidence type="ECO:0000256" key="6">
    <source>
        <dbReference type="ARBA" id="ARBA00022840"/>
    </source>
</evidence>
<evidence type="ECO:0000313" key="12">
    <source>
        <dbReference type="EMBL" id="MBJ7593848.1"/>
    </source>
</evidence>
<dbReference type="GO" id="GO:0000287">
    <property type="term" value="F:magnesium ion binding"/>
    <property type="evidence" value="ECO:0007669"/>
    <property type="project" value="UniProtKB-UniRule"/>
</dbReference>
<feature type="binding site" evidence="8">
    <location>
        <position position="535"/>
    </location>
    <ligand>
        <name>substrate</name>
    </ligand>
</feature>
<keyword evidence="5 8" id="KW-0658">Purine biosynthesis</keyword>
<dbReference type="Pfam" id="PF02769">
    <property type="entry name" value="AIRS_C"/>
    <property type="match status" value="2"/>
</dbReference>
<dbReference type="InterPro" id="IPR041609">
    <property type="entry name" value="PurL_linker"/>
</dbReference>
<feature type="binding site" evidence="8">
    <location>
        <position position="115"/>
    </location>
    <ligand>
        <name>substrate</name>
    </ligand>
</feature>
<dbReference type="FunFam" id="3.30.1330.10:FF:000004">
    <property type="entry name" value="Phosphoribosylformylglycinamidine synthase subunit PurL"/>
    <property type="match status" value="1"/>
</dbReference>
<comment type="similarity">
    <text evidence="8">Belongs to the FGAMS family.</text>
</comment>
<feature type="active site" description="Proton acceptor" evidence="8">
    <location>
        <position position="94"/>
    </location>
</feature>
<feature type="domain" description="PurM-like C-terminal" evidence="10">
    <location>
        <begin position="200"/>
        <end position="354"/>
    </location>
</feature>
<evidence type="ECO:0000256" key="3">
    <source>
        <dbReference type="ARBA" id="ARBA00022723"/>
    </source>
</evidence>
<keyword evidence="2 8" id="KW-0436">Ligase</keyword>
<dbReference type="InterPro" id="IPR010918">
    <property type="entry name" value="PurM-like_C_dom"/>
</dbReference>
<evidence type="ECO:0000256" key="5">
    <source>
        <dbReference type="ARBA" id="ARBA00022755"/>
    </source>
</evidence>
<dbReference type="PIRSF" id="PIRSF001587">
    <property type="entry name" value="FGAM_synthase_II"/>
    <property type="match status" value="1"/>
</dbReference>
<dbReference type="GO" id="GO:0006189">
    <property type="term" value="P:'de novo' IMP biosynthetic process"/>
    <property type="evidence" value="ECO:0007669"/>
    <property type="project" value="UniProtKB-UniRule"/>
</dbReference>
<comment type="subcellular location">
    <subcellularLocation>
        <location evidence="8">Cytoplasm</location>
    </subcellularLocation>
</comment>
<dbReference type="EC" id="6.3.5.3" evidence="8"/>
<dbReference type="InterPro" id="IPR036676">
    <property type="entry name" value="PurM-like_C_sf"/>
</dbReference>
<dbReference type="GO" id="GO:0005737">
    <property type="term" value="C:cytoplasm"/>
    <property type="evidence" value="ECO:0007669"/>
    <property type="project" value="UniProtKB-SubCell"/>
</dbReference>
<protein>
    <recommendedName>
        <fullName evidence="8">Phosphoribosylformylglycinamidine synthase subunit PurL</fullName>
        <shortName evidence="8">FGAM synthase</shortName>
        <ecNumber evidence="8">6.3.5.3</ecNumber>
    </recommendedName>
    <alternativeName>
        <fullName evidence="8">Formylglycinamide ribonucleotide amidotransferase subunit II</fullName>
        <shortName evidence="8">FGAR amidotransferase II</shortName>
        <shortName evidence="8">FGAR-AT II</shortName>
    </alternativeName>
    <alternativeName>
        <fullName evidence="8">Glutamine amidotransferase PurL</fullName>
    </alternativeName>
    <alternativeName>
        <fullName evidence="8">Phosphoribosylformylglycinamidine synthase subunit II</fullName>
    </alternativeName>
</protein>
<feature type="binding site" evidence="8">
    <location>
        <begin position="311"/>
        <end position="313"/>
    </location>
    <ligand>
        <name>substrate</name>
    </ligand>
</feature>
<comment type="catalytic activity">
    <reaction evidence="8">
        <text>N(2)-formyl-N(1)-(5-phospho-beta-D-ribosyl)glycinamide + L-glutamine + ATP + H2O = 2-formamido-N(1)-(5-O-phospho-beta-D-ribosyl)acetamidine + L-glutamate + ADP + phosphate + H(+)</text>
        <dbReference type="Rhea" id="RHEA:17129"/>
        <dbReference type="ChEBI" id="CHEBI:15377"/>
        <dbReference type="ChEBI" id="CHEBI:15378"/>
        <dbReference type="ChEBI" id="CHEBI:29985"/>
        <dbReference type="ChEBI" id="CHEBI:30616"/>
        <dbReference type="ChEBI" id="CHEBI:43474"/>
        <dbReference type="ChEBI" id="CHEBI:58359"/>
        <dbReference type="ChEBI" id="CHEBI:147286"/>
        <dbReference type="ChEBI" id="CHEBI:147287"/>
        <dbReference type="ChEBI" id="CHEBI:456216"/>
        <dbReference type="EC" id="6.3.5.3"/>
    </reaction>
</comment>
<comment type="function">
    <text evidence="8">Part of the phosphoribosylformylglycinamidine synthase complex involved in the purines biosynthetic pathway. Catalyzes the ATP-dependent conversion of formylglycinamide ribonucleotide (FGAR) and glutamine to yield formylglycinamidine ribonucleotide (FGAM) and glutamate. The FGAM synthase complex is composed of three subunits. PurQ produces an ammonia molecule by converting glutamine to glutamate. PurL transfers the ammonia molecule to FGAR to form FGAM in an ATP-dependent manner. PurS interacts with PurQ and PurL and is thought to assist in the transfer of the ammonia molecule from PurQ to PurL.</text>
</comment>
<sequence length="737" mass="77728">MSTATEISVAELAEVALTLEEYELAVEKLDRQPNRVELGIIGALWSEHCGYKTSKPLLKRLPTTGERVLQGPGENAGAVDIGNGLAAVFKIESHNHPSAIEPYQGAATGVGGILRDIFTMGARPVALLDSLRFGPYDEPKQRHLFDGVVAGIGGYGNCIGVPTVGGEVYFDESYRYNCLVNAMCVGIIEHGKLTRAVAAGPGNAVMLVGADTGRDGIHGATFASVELSETSAERRPAVQVGNPFLEKCLMEACLALAGDPRVVAMQDLGAAGLTSSTAELAHRGGCGIDIDVDHVSRRESGMNAYEVMLSESQERMLLVVPPEHVGMIKEWFDRWDLHSDVIGMITDSRHLVVRDSSAVVCDLPLDMLVDEVPLRHPESLRPSGLSALLREDPLAQSMPWTPGEALLKLLASPNIGSRRPVFRRYDHQVGDDTVIPPGGDAALVRVRGTTGAIALSTDGNARFAALDPRVGAAIAVCEAARNVVATGATPLAVTNCLNFGNPEKPQVFWQLQEAIEGIAEACRALDTPVVSGNVSLYNDSNGISIDPTAVIGVVGHIEDVEKRTTAGFAADGDKIALVGPLTAELGGSEYQRLAHDTNSGPRPELDLDLERRVQSFVLEAIAAGLLRSCHDLSDGGLATALAECCILGGWGASIAIEAVTGAVPINSEVAGILFGEGQSRFLISHAKEASISLQELAGRHQVPLTRLGATGGDHIQVDGAFEVALSDARAAYESALA</sequence>
<feature type="binding site" evidence="8">
    <location>
        <position position="267"/>
    </location>
    <ligand>
        <name>Mg(2+)</name>
        <dbReference type="ChEBI" id="CHEBI:18420"/>
        <label>2</label>
    </ligand>
</feature>
<feature type="binding site" evidence="8">
    <location>
        <position position="495"/>
    </location>
    <ligand>
        <name>ATP</name>
        <dbReference type="ChEBI" id="CHEBI:30616"/>
    </ligand>
</feature>
<name>A0A934JYW5_9BACT</name>
<gene>
    <name evidence="8 12" type="primary">purL</name>
    <name evidence="12" type="ORF">JF886_03135</name>
</gene>
<organism evidence="12 13">
    <name type="scientific">Candidatus Aeolococcus gillhamiae</name>
    <dbReference type="NCBI Taxonomy" id="3127015"/>
    <lineage>
        <taxon>Bacteria</taxon>
        <taxon>Bacillati</taxon>
        <taxon>Candidatus Dormiibacterota</taxon>
        <taxon>Candidatus Dormibacteria</taxon>
        <taxon>Candidatus Aeolococcales</taxon>
        <taxon>Candidatus Aeolococcaceae</taxon>
        <taxon>Candidatus Aeolococcus</taxon>
    </lineage>
</organism>
<dbReference type="SUPFAM" id="SSF55326">
    <property type="entry name" value="PurM N-terminal domain-like"/>
    <property type="match status" value="2"/>
</dbReference>
<feature type="binding site" evidence="8">
    <location>
        <position position="92"/>
    </location>
    <ligand>
        <name>Mg(2+)</name>
        <dbReference type="ChEBI" id="CHEBI:18420"/>
        <label>1</label>
    </ligand>
</feature>
<evidence type="ECO:0000256" key="1">
    <source>
        <dbReference type="ARBA" id="ARBA00022490"/>
    </source>
</evidence>
<dbReference type="Gene3D" id="3.30.1330.10">
    <property type="entry name" value="PurM-like, N-terminal domain"/>
    <property type="match status" value="2"/>
</dbReference>
<evidence type="ECO:0000259" key="10">
    <source>
        <dbReference type="Pfam" id="PF02769"/>
    </source>
</evidence>
<dbReference type="NCBIfam" id="NF002290">
    <property type="entry name" value="PRK01213.1"/>
    <property type="match status" value="1"/>
</dbReference>
<comment type="subunit">
    <text evidence="8">Monomer. Part of the FGAM synthase complex composed of 1 PurL, 1 PurQ and 2 PurS subunits.</text>
</comment>